<accession>X0SSM0</accession>
<comment type="caution">
    <text evidence="2">The sequence shown here is derived from an EMBL/GenBank/DDBJ whole genome shotgun (WGS) entry which is preliminary data.</text>
</comment>
<keyword evidence="1" id="KW-1133">Transmembrane helix</keyword>
<keyword evidence="1" id="KW-0472">Membrane</keyword>
<name>X0SSM0_9ZZZZ</name>
<keyword evidence="1" id="KW-0812">Transmembrane</keyword>
<evidence type="ECO:0000256" key="1">
    <source>
        <dbReference type="SAM" id="Phobius"/>
    </source>
</evidence>
<organism evidence="2">
    <name type="scientific">marine sediment metagenome</name>
    <dbReference type="NCBI Taxonomy" id="412755"/>
    <lineage>
        <taxon>unclassified sequences</taxon>
        <taxon>metagenomes</taxon>
        <taxon>ecological metagenomes</taxon>
    </lineage>
</organism>
<reference evidence="2" key="1">
    <citation type="journal article" date="2014" name="Front. Microbiol.">
        <title>High frequency of phylogenetically diverse reductive dehalogenase-homologous genes in deep subseafloor sedimentary metagenomes.</title>
        <authorList>
            <person name="Kawai M."/>
            <person name="Futagami T."/>
            <person name="Toyoda A."/>
            <person name="Takaki Y."/>
            <person name="Nishi S."/>
            <person name="Hori S."/>
            <person name="Arai W."/>
            <person name="Tsubouchi T."/>
            <person name="Morono Y."/>
            <person name="Uchiyama I."/>
            <person name="Ito T."/>
            <person name="Fujiyama A."/>
            <person name="Inagaki F."/>
            <person name="Takami H."/>
        </authorList>
    </citation>
    <scope>NUCLEOTIDE SEQUENCE</scope>
    <source>
        <strain evidence="2">Expedition CK06-06</strain>
    </source>
</reference>
<sequence length="166" mass="18938">MKDIYKNPMFYYLVVPVVAALWPFLVWMVNIPDVAGKWQKEKAEYTKAEKIMAQILAIDPDRLDFANSKKAAGEFSYADAVDEVTGKQNISANDYKISSGMIVTSKGQKSQTAKVVLNSADITQFSKFVSDLQLRWADLQCSKVKLTRKKGLKDVWKVDLDFKYYF</sequence>
<dbReference type="AlphaFoldDB" id="X0SSM0"/>
<proteinExistence type="predicted"/>
<dbReference type="EMBL" id="BARS01004483">
    <property type="protein sequence ID" value="GAF78922.1"/>
    <property type="molecule type" value="Genomic_DNA"/>
</dbReference>
<feature type="transmembrane region" description="Helical" evidence="1">
    <location>
        <begin position="9"/>
        <end position="29"/>
    </location>
</feature>
<evidence type="ECO:0000313" key="2">
    <source>
        <dbReference type="EMBL" id="GAF78922.1"/>
    </source>
</evidence>
<evidence type="ECO:0008006" key="3">
    <source>
        <dbReference type="Google" id="ProtNLM"/>
    </source>
</evidence>
<gene>
    <name evidence="2" type="ORF">S01H1_08762</name>
</gene>
<protein>
    <recommendedName>
        <fullName evidence="3">General secretion pathway protein GspM</fullName>
    </recommendedName>
</protein>